<proteinExistence type="predicted"/>
<evidence type="ECO:0000313" key="1">
    <source>
        <dbReference type="EMBL" id="MDR5904544.1"/>
    </source>
</evidence>
<sequence length="64" mass="7288">MEPLDTCLAPYWEASNRDLIAKMIGELAYEQVIALTRDGDGHRLDLGEAGAWRFRASVNLWRQP</sequence>
<accession>A0ABU1HCQ6</accession>
<evidence type="ECO:0000313" key="2">
    <source>
        <dbReference type="Proteomes" id="UP001251374"/>
    </source>
</evidence>
<name>A0ABU1HCQ6_9GAMM</name>
<comment type="caution">
    <text evidence="1">The sequence shown here is derived from an EMBL/GenBank/DDBJ whole genome shotgun (WGS) entry which is preliminary data.</text>
</comment>
<reference evidence="1 2" key="1">
    <citation type="submission" date="2023-04" db="EMBL/GenBank/DDBJ databases">
        <title>A long-awaited taxogenomic arrangement of the family Halomonadaceae.</title>
        <authorList>
            <person name="De La Haba R."/>
            <person name="Chuvochina M."/>
            <person name="Wittouck S."/>
            <person name="Arahal D.R."/>
            <person name="Sanchez-Porro C."/>
            <person name="Hugenholtz P."/>
            <person name="Ventosa A."/>
        </authorList>
    </citation>
    <scope>NUCLEOTIDE SEQUENCE [LARGE SCALE GENOMIC DNA]</scope>
    <source>
        <strain evidence="1 2">DSM 26770</strain>
    </source>
</reference>
<gene>
    <name evidence="1" type="ORF">QC821_04550</name>
</gene>
<protein>
    <submittedName>
        <fullName evidence="1">Uncharacterized protein</fullName>
    </submittedName>
</protein>
<keyword evidence="2" id="KW-1185">Reference proteome</keyword>
<dbReference type="Proteomes" id="UP001251374">
    <property type="component" value="Unassembled WGS sequence"/>
</dbReference>
<organism evidence="1 2">
    <name type="scientific">Franzmannia qiaohouensis</name>
    <dbReference type="NCBI Taxonomy" id="1329370"/>
    <lineage>
        <taxon>Bacteria</taxon>
        <taxon>Pseudomonadati</taxon>
        <taxon>Pseudomonadota</taxon>
        <taxon>Gammaproteobacteria</taxon>
        <taxon>Oceanospirillales</taxon>
        <taxon>Halomonadaceae</taxon>
        <taxon>Franzmannia</taxon>
    </lineage>
</organism>
<dbReference type="RefSeq" id="WP_309717612.1">
    <property type="nucleotide sequence ID" value="NZ_JARWAM010000003.1"/>
</dbReference>
<dbReference type="EMBL" id="JARWAM010000003">
    <property type="protein sequence ID" value="MDR5904544.1"/>
    <property type="molecule type" value="Genomic_DNA"/>
</dbReference>
<dbReference type="Gene3D" id="3.30.310.280">
    <property type="match status" value="1"/>
</dbReference>